<feature type="transmembrane region" description="Helical" evidence="7">
    <location>
        <begin position="145"/>
        <end position="167"/>
    </location>
</feature>
<evidence type="ECO:0000256" key="3">
    <source>
        <dbReference type="ARBA" id="ARBA00022475"/>
    </source>
</evidence>
<feature type="transmembrane region" description="Helical" evidence="7">
    <location>
        <begin position="230"/>
        <end position="251"/>
    </location>
</feature>
<proteinExistence type="predicted"/>
<feature type="transmembrane region" description="Helical" evidence="7">
    <location>
        <begin position="111"/>
        <end position="133"/>
    </location>
</feature>
<evidence type="ECO:0000256" key="7">
    <source>
        <dbReference type="SAM" id="Phobius"/>
    </source>
</evidence>
<reference evidence="9 10" key="1">
    <citation type="submission" date="2019-02" db="EMBL/GenBank/DDBJ databases">
        <title>Complete Genome Sequence and Methylome Analysis of free living Spirochaetas.</title>
        <authorList>
            <person name="Fomenkov A."/>
            <person name="Dubinina G."/>
            <person name="Leshcheva N."/>
            <person name="Mikheeva N."/>
            <person name="Grabovich M."/>
            <person name="Vincze T."/>
            <person name="Roberts R.J."/>
        </authorList>
    </citation>
    <scope>NUCLEOTIDE SEQUENCE [LARGE SCALE GENOMIC DNA]</scope>
    <source>
        <strain evidence="9 10">K2</strain>
    </source>
</reference>
<protein>
    <submittedName>
        <fullName evidence="9">MFS transporter</fullName>
    </submittedName>
</protein>
<keyword evidence="6 7" id="KW-0472">Membrane</keyword>
<accession>A0A5C1QQU2</accession>
<evidence type="ECO:0000256" key="5">
    <source>
        <dbReference type="ARBA" id="ARBA00022989"/>
    </source>
</evidence>
<dbReference type="InterPro" id="IPR011701">
    <property type="entry name" value="MFS"/>
</dbReference>
<feature type="transmembrane region" description="Helical" evidence="7">
    <location>
        <begin position="359"/>
        <end position="377"/>
    </location>
</feature>
<feature type="domain" description="Major facilitator superfamily (MFS) profile" evidence="8">
    <location>
        <begin position="1"/>
        <end position="407"/>
    </location>
</feature>
<evidence type="ECO:0000256" key="2">
    <source>
        <dbReference type="ARBA" id="ARBA00022448"/>
    </source>
</evidence>
<dbReference type="AlphaFoldDB" id="A0A5C1QQU2"/>
<feature type="transmembrane region" description="Helical" evidence="7">
    <location>
        <begin position="56"/>
        <end position="76"/>
    </location>
</feature>
<keyword evidence="2" id="KW-0813">Transport</keyword>
<feature type="transmembrane region" description="Helical" evidence="7">
    <location>
        <begin position="319"/>
        <end position="338"/>
    </location>
</feature>
<evidence type="ECO:0000313" key="9">
    <source>
        <dbReference type="EMBL" id="QEN09599.1"/>
    </source>
</evidence>
<dbReference type="PANTHER" id="PTHR23517:SF3">
    <property type="entry name" value="INTEGRAL MEMBRANE TRANSPORT PROTEIN"/>
    <property type="match status" value="1"/>
</dbReference>
<dbReference type="OrthoDB" id="8952229at2"/>
<dbReference type="SUPFAM" id="SSF103473">
    <property type="entry name" value="MFS general substrate transporter"/>
    <property type="match status" value="1"/>
</dbReference>
<dbReference type="RefSeq" id="WP_149487673.1">
    <property type="nucleotide sequence ID" value="NZ_CP036150.1"/>
</dbReference>
<dbReference type="GO" id="GO:0005886">
    <property type="term" value="C:plasma membrane"/>
    <property type="evidence" value="ECO:0007669"/>
    <property type="project" value="UniProtKB-SubCell"/>
</dbReference>
<feature type="transmembrane region" description="Helical" evidence="7">
    <location>
        <begin position="21"/>
        <end position="44"/>
    </location>
</feature>
<sequence>MKRFVEKTAQLPLLRGMSHNGRVVLFTEPFWAIPFNMIIVYATLYMQALGLTDRQIGLVQTLLVSVQILSSLFSGVLTDKLGRKRTSFIFDMLSWSLACLVWSFSRSFTGFLIAAVLNGVNKVVYVSLSCIMTEDASSEQRLRNYSGLHFMVLCSGFFAPLGGLLIYRSGLVAGTRILYFWSAIIMGFMFIIRNIGWTEPTKHPEQQTGETMKGFMKALRFFLGSTESRIIFLLQGINQFFVVFKPLFYFAYLRRDAGIRASLLSLVPMISSLVIMAILLIVLPRITNRMRGPALSLGFLLGSLSLALLIASARFGPGLLWVSVILDALSLALIRPLLDSLWADHLEDKNRARQLSAGNFFFGLFAVPAGSLAAELYTRSPGLPFAAGSLLLLTAFFFSVKLNLKSRMTV</sequence>
<feature type="transmembrane region" description="Helical" evidence="7">
    <location>
        <begin position="88"/>
        <end position="105"/>
    </location>
</feature>
<evidence type="ECO:0000313" key="10">
    <source>
        <dbReference type="Proteomes" id="UP000324209"/>
    </source>
</evidence>
<evidence type="ECO:0000259" key="8">
    <source>
        <dbReference type="PROSITE" id="PS50850"/>
    </source>
</evidence>
<feature type="transmembrane region" description="Helical" evidence="7">
    <location>
        <begin position="383"/>
        <end position="404"/>
    </location>
</feature>
<dbReference type="Gene3D" id="1.20.1250.20">
    <property type="entry name" value="MFS general substrate transporter like domains"/>
    <property type="match status" value="1"/>
</dbReference>
<dbReference type="KEGG" id="ock:EXM22_17015"/>
<dbReference type="EMBL" id="CP036150">
    <property type="protein sequence ID" value="QEN09599.1"/>
    <property type="molecule type" value="Genomic_DNA"/>
</dbReference>
<keyword evidence="3" id="KW-1003">Cell membrane</keyword>
<evidence type="ECO:0000256" key="4">
    <source>
        <dbReference type="ARBA" id="ARBA00022692"/>
    </source>
</evidence>
<dbReference type="Proteomes" id="UP000324209">
    <property type="component" value="Chromosome"/>
</dbReference>
<comment type="subcellular location">
    <subcellularLocation>
        <location evidence="1">Cell membrane</location>
        <topology evidence="1">Multi-pass membrane protein</topology>
    </subcellularLocation>
</comment>
<dbReference type="GO" id="GO:0022857">
    <property type="term" value="F:transmembrane transporter activity"/>
    <property type="evidence" value="ECO:0007669"/>
    <property type="project" value="InterPro"/>
</dbReference>
<feature type="transmembrane region" description="Helical" evidence="7">
    <location>
        <begin position="295"/>
        <end position="313"/>
    </location>
</feature>
<organism evidence="9 10">
    <name type="scientific">Oceanispirochaeta crateris</name>
    <dbReference type="NCBI Taxonomy" id="2518645"/>
    <lineage>
        <taxon>Bacteria</taxon>
        <taxon>Pseudomonadati</taxon>
        <taxon>Spirochaetota</taxon>
        <taxon>Spirochaetia</taxon>
        <taxon>Spirochaetales</taxon>
        <taxon>Spirochaetaceae</taxon>
        <taxon>Oceanispirochaeta</taxon>
    </lineage>
</organism>
<dbReference type="InterPro" id="IPR050171">
    <property type="entry name" value="MFS_Transporters"/>
</dbReference>
<feature type="transmembrane region" description="Helical" evidence="7">
    <location>
        <begin position="173"/>
        <end position="192"/>
    </location>
</feature>
<keyword evidence="10" id="KW-1185">Reference proteome</keyword>
<feature type="transmembrane region" description="Helical" evidence="7">
    <location>
        <begin position="263"/>
        <end position="283"/>
    </location>
</feature>
<keyword evidence="4 7" id="KW-0812">Transmembrane</keyword>
<dbReference type="InterPro" id="IPR036259">
    <property type="entry name" value="MFS_trans_sf"/>
</dbReference>
<evidence type="ECO:0000256" key="6">
    <source>
        <dbReference type="ARBA" id="ARBA00023136"/>
    </source>
</evidence>
<name>A0A5C1QQU2_9SPIO</name>
<dbReference type="InterPro" id="IPR020846">
    <property type="entry name" value="MFS_dom"/>
</dbReference>
<evidence type="ECO:0000256" key="1">
    <source>
        <dbReference type="ARBA" id="ARBA00004651"/>
    </source>
</evidence>
<dbReference type="PROSITE" id="PS50850">
    <property type="entry name" value="MFS"/>
    <property type="match status" value="1"/>
</dbReference>
<gene>
    <name evidence="9" type="ORF">EXM22_17015</name>
</gene>
<dbReference type="Pfam" id="PF07690">
    <property type="entry name" value="MFS_1"/>
    <property type="match status" value="1"/>
</dbReference>
<keyword evidence="5 7" id="KW-1133">Transmembrane helix</keyword>
<dbReference type="PANTHER" id="PTHR23517">
    <property type="entry name" value="RESISTANCE PROTEIN MDTM, PUTATIVE-RELATED-RELATED"/>
    <property type="match status" value="1"/>
</dbReference>